<dbReference type="InterPro" id="IPR036291">
    <property type="entry name" value="NAD(P)-bd_dom_sf"/>
</dbReference>
<dbReference type="SUPFAM" id="SSF51735">
    <property type="entry name" value="NAD(P)-binding Rossmann-fold domains"/>
    <property type="match status" value="1"/>
</dbReference>
<feature type="domain" description="D-isomer specific 2-hydroxyacid dehydrogenase NAD-binding" evidence="6">
    <location>
        <begin position="107"/>
        <end position="284"/>
    </location>
</feature>
<dbReference type="Pfam" id="PF00389">
    <property type="entry name" value="2-Hacid_dh"/>
    <property type="match status" value="1"/>
</dbReference>
<dbReference type="Pfam" id="PF02826">
    <property type="entry name" value="2-Hacid_dh_C"/>
    <property type="match status" value="1"/>
</dbReference>
<dbReference type="Gene3D" id="3.40.50.720">
    <property type="entry name" value="NAD(P)-binding Rossmann-like Domain"/>
    <property type="match status" value="2"/>
</dbReference>
<organism evidence="7">
    <name type="scientific">Caldilineaceae bacterium SB0662_bin_9</name>
    <dbReference type="NCBI Taxonomy" id="2605258"/>
    <lineage>
        <taxon>Bacteria</taxon>
        <taxon>Bacillati</taxon>
        <taxon>Chloroflexota</taxon>
        <taxon>Caldilineae</taxon>
        <taxon>Caldilineales</taxon>
        <taxon>Caldilineaceae</taxon>
    </lineage>
</organism>
<dbReference type="CDD" id="cd05300">
    <property type="entry name" value="2-Hacid_dh_1"/>
    <property type="match status" value="1"/>
</dbReference>
<keyword evidence="2 4" id="KW-0560">Oxidoreductase</keyword>
<keyword evidence="3" id="KW-0520">NAD</keyword>
<feature type="domain" description="D-isomer specific 2-hydroxyacid dehydrogenase catalytic" evidence="5">
    <location>
        <begin position="29"/>
        <end position="316"/>
    </location>
</feature>
<evidence type="ECO:0000256" key="3">
    <source>
        <dbReference type="ARBA" id="ARBA00023027"/>
    </source>
</evidence>
<evidence type="ECO:0000256" key="4">
    <source>
        <dbReference type="RuleBase" id="RU003719"/>
    </source>
</evidence>
<proteinExistence type="inferred from homology"/>
<dbReference type="GO" id="GO:0016616">
    <property type="term" value="F:oxidoreductase activity, acting on the CH-OH group of donors, NAD or NADP as acceptor"/>
    <property type="evidence" value="ECO:0007669"/>
    <property type="project" value="InterPro"/>
</dbReference>
<evidence type="ECO:0000259" key="6">
    <source>
        <dbReference type="Pfam" id="PF02826"/>
    </source>
</evidence>
<dbReference type="GO" id="GO:0051287">
    <property type="term" value="F:NAD binding"/>
    <property type="evidence" value="ECO:0007669"/>
    <property type="project" value="InterPro"/>
</dbReference>
<dbReference type="PANTHER" id="PTHR43333:SF1">
    <property type="entry name" value="D-ISOMER SPECIFIC 2-HYDROXYACID DEHYDROGENASE NAD-BINDING DOMAIN-CONTAINING PROTEIN"/>
    <property type="match status" value="1"/>
</dbReference>
<dbReference type="AlphaFoldDB" id="A0A6B1DZU9"/>
<sequence>MSVVLLHQNIQHMDEALIARLKAAAQPRELIVSTDPTEYMDRVEDVEIIAGHPSSEVLFAAENCRWVQIFSAGADALLMKHPEARDMDFQLTNVSGIHAISITEHIFSLLLTLARSIHVSILAQADRDWVKHDHADVQEVAGTTMCLIGVGSIGSRVARTARAMDMTVLGVRRHKGLDVPQGVAEVYGPDQLGEAMGRADWVVCCAPHTPGTHELIKEEHFRAMQPHAHFINIGRGKVVVEPALVRALQEGWIKGAGLDVTYEEPLPADSPLWDMGNVIVTSHYSGQSESYGERATEVLLDNLVRFNEGRPLNNLVDKKLGY</sequence>
<protein>
    <submittedName>
        <fullName evidence="7">D-2-hydroxyacid dehydrogenase</fullName>
    </submittedName>
</protein>
<evidence type="ECO:0000256" key="2">
    <source>
        <dbReference type="ARBA" id="ARBA00023002"/>
    </source>
</evidence>
<gene>
    <name evidence="7" type="ORF">F4Y08_16395</name>
</gene>
<reference evidence="7" key="1">
    <citation type="submission" date="2019-09" db="EMBL/GenBank/DDBJ databases">
        <title>Characterisation of the sponge microbiome using genome-centric metagenomics.</title>
        <authorList>
            <person name="Engelberts J.P."/>
            <person name="Robbins S.J."/>
            <person name="De Goeij J.M."/>
            <person name="Aranda M."/>
            <person name="Bell S.C."/>
            <person name="Webster N.S."/>
        </authorList>
    </citation>
    <scope>NUCLEOTIDE SEQUENCE</scope>
    <source>
        <strain evidence="7">SB0662_bin_9</strain>
    </source>
</reference>
<dbReference type="InterPro" id="IPR006140">
    <property type="entry name" value="D-isomer_DH_NAD-bd"/>
</dbReference>
<comment type="similarity">
    <text evidence="1 4">Belongs to the D-isomer specific 2-hydroxyacid dehydrogenase family.</text>
</comment>
<dbReference type="SUPFAM" id="SSF52283">
    <property type="entry name" value="Formate/glycerate dehydrogenase catalytic domain-like"/>
    <property type="match status" value="1"/>
</dbReference>
<dbReference type="InterPro" id="IPR006139">
    <property type="entry name" value="D-isomer_2_OHA_DH_cat_dom"/>
</dbReference>
<dbReference type="PANTHER" id="PTHR43333">
    <property type="entry name" value="2-HACID_DH_C DOMAIN-CONTAINING PROTEIN"/>
    <property type="match status" value="1"/>
</dbReference>
<evidence type="ECO:0000259" key="5">
    <source>
        <dbReference type="Pfam" id="PF00389"/>
    </source>
</evidence>
<evidence type="ECO:0000313" key="7">
    <source>
        <dbReference type="EMBL" id="MYD91884.1"/>
    </source>
</evidence>
<evidence type="ECO:0000256" key="1">
    <source>
        <dbReference type="ARBA" id="ARBA00005854"/>
    </source>
</evidence>
<name>A0A6B1DZU9_9CHLR</name>
<accession>A0A6B1DZU9</accession>
<dbReference type="EMBL" id="VXPY01000119">
    <property type="protein sequence ID" value="MYD91884.1"/>
    <property type="molecule type" value="Genomic_DNA"/>
</dbReference>
<comment type="caution">
    <text evidence="7">The sequence shown here is derived from an EMBL/GenBank/DDBJ whole genome shotgun (WGS) entry which is preliminary data.</text>
</comment>